<dbReference type="Proteomes" id="UP000789759">
    <property type="component" value="Unassembled WGS sequence"/>
</dbReference>
<dbReference type="OrthoDB" id="2359666at2759"/>
<evidence type="ECO:0000313" key="2">
    <source>
        <dbReference type="Proteomes" id="UP000789759"/>
    </source>
</evidence>
<dbReference type="EMBL" id="CAJVQA010062482">
    <property type="protein sequence ID" value="CAG8829586.1"/>
    <property type="molecule type" value="Genomic_DNA"/>
</dbReference>
<proteinExistence type="predicted"/>
<gene>
    <name evidence="1" type="ORF">CPELLU_LOCUS20508</name>
</gene>
<dbReference type="AlphaFoldDB" id="A0A9N9PI04"/>
<sequence>LIKIQMPVVSVQIKVETIKVNWIGISVSKDITVRQFYENLIARKIIPKVQLNNEDHLQLVKVEFLFNTAGPFNIVSMECNIIETIEA</sequence>
<keyword evidence="2" id="KW-1185">Reference proteome</keyword>
<name>A0A9N9PI04_9GLOM</name>
<reference evidence="1" key="1">
    <citation type="submission" date="2021-06" db="EMBL/GenBank/DDBJ databases">
        <authorList>
            <person name="Kallberg Y."/>
            <person name="Tangrot J."/>
            <person name="Rosling A."/>
        </authorList>
    </citation>
    <scope>NUCLEOTIDE SEQUENCE</scope>
    <source>
        <strain evidence="1">FL966</strain>
    </source>
</reference>
<accession>A0A9N9PI04</accession>
<protein>
    <submittedName>
        <fullName evidence="1">23840_t:CDS:1</fullName>
    </submittedName>
</protein>
<organism evidence="1 2">
    <name type="scientific">Cetraspora pellucida</name>
    <dbReference type="NCBI Taxonomy" id="1433469"/>
    <lineage>
        <taxon>Eukaryota</taxon>
        <taxon>Fungi</taxon>
        <taxon>Fungi incertae sedis</taxon>
        <taxon>Mucoromycota</taxon>
        <taxon>Glomeromycotina</taxon>
        <taxon>Glomeromycetes</taxon>
        <taxon>Diversisporales</taxon>
        <taxon>Gigasporaceae</taxon>
        <taxon>Cetraspora</taxon>
    </lineage>
</organism>
<feature type="non-terminal residue" evidence="1">
    <location>
        <position position="1"/>
    </location>
</feature>
<comment type="caution">
    <text evidence="1">The sequence shown here is derived from an EMBL/GenBank/DDBJ whole genome shotgun (WGS) entry which is preliminary data.</text>
</comment>
<evidence type="ECO:0000313" key="1">
    <source>
        <dbReference type="EMBL" id="CAG8829586.1"/>
    </source>
</evidence>